<protein>
    <submittedName>
        <fullName evidence="1">SEC-C domain-containing protein</fullName>
    </submittedName>
</protein>
<gene>
    <name evidence="1" type="ORF">MIU77_15475</name>
</gene>
<name>A0ABY3TWY2_9MYCO</name>
<accession>A0ABY3TWY2</accession>
<dbReference type="EMBL" id="CP092365">
    <property type="protein sequence ID" value="ULN52233.1"/>
    <property type="molecule type" value="Genomic_DNA"/>
</dbReference>
<reference evidence="1" key="1">
    <citation type="submission" date="2022-08" db="EMBL/GenBank/DDBJ databases">
        <title>Complete genome sequence of 14 non-tuberculosis mycobacteria type-strains.</title>
        <authorList>
            <person name="Igarashi Y."/>
            <person name="Osugi A."/>
            <person name="Mitarai S."/>
        </authorList>
    </citation>
    <scope>NUCLEOTIDE SEQUENCE</scope>
    <source>
        <strain evidence="1">DSM 45575</strain>
    </source>
</reference>
<dbReference type="SUPFAM" id="SSF103642">
    <property type="entry name" value="Sec-C motif"/>
    <property type="match status" value="1"/>
</dbReference>
<organism evidence="1 2">
    <name type="scientific">Mycolicibacillus parakoreensis</name>
    <dbReference type="NCBI Taxonomy" id="1069221"/>
    <lineage>
        <taxon>Bacteria</taxon>
        <taxon>Bacillati</taxon>
        <taxon>Actinomycetota</taxon>
        <taxon>Actinomycetes</taxon>
        <taxon>Mycobacteriales</taxon>
        <taxon>Mycobacteriaceae</taxon>
        <taxon>Mycolicibacillus</taxon>
    </lineage>
</organism>
<dbReference type="Proteomes" id="UP001055200">
    <property type="component" value="Chromosome"/>
</dbReference>
<dbReference type="Gene3D" id="3.10.450.50">
    <property type="match status" value="1"/>
</dbReference>
<evidence type="ECO:0000313" key="1">
    <source>
        <dbReference type="EMBL" id="ULN52233.1"/>
    </source>
</evidence>
<dbReference type="Pfam" id="PF02810">
    <property type="entry name" value="SEC-C"/>
    <property type="match status" value="1"/>
</dbReference>
<dbReference type="InterPro" id="IPR004027">
    <property type="entry name" value="SEC_C_motif"/>
</dbReference>
<dbReference type="RefSeq" id="WP_240170507.1">
    <property type="nucleotide sequence ID" value="NZ_CP092365.1"/>
</dbReference>
<proteinExistence type="predicted"/>
<sequence>MTHSRDPILALTRVLIDHGPVARDDIKERLQADGVGDPHAVVDRYLNEIMLPAAQLSDDRWVWLPTLLAGRVFTHRLTDTEIEHDMVTVTPDLNAITALCEHAGYQQLDDGTAIRTALAGYDDDALDERGIPRAVAEAGMLLLLAPGTLAARGLADDDLIAVSVGPRGLHLRGVDRTELAPHPTVGARLGALVERTPEQPEDVGTALWTICADDPNVFTAPLAPIAEIADERGLARDGEWLARPGFDFSRWRFEVRCTLLTDRYDLAGDEAFALVSLTWLCDDIAAAVLLAELDTPEDDPIKALNADPAFADLRRSVDLVAEIGGVLRDPLLAEALAIEVLAIDDVDAPVALGLFAEVLEPKVPHAARVACRWLRAVAADALGDVEAAEQALLAAESMDTDWPLVLQDLARIASDRGDVERGLALLRRAGADEDNALVELLQRHRVTPRGDLGRNAPCWCGSGRKYKKCHLGHEQLPLPERIGWLYAKAVHHALRTDARLVLTEVGLERHRYDHDDEVDPDFDPLMAALADPLTLDVVLFEGGAFSDFLRVRGVLLPDDERLLAEQWLLVERSVFEVDQVRPGHTVTVRDVRTGDVYEVSERTASRQLRTGELLCARVLPVGDDTWQFFGGIEPLALHERGPLIELLDDDPDPVTVVAALSRRFAPASLVTTAGEPMMLCEATVAVEDPDVLAALLDVTYQRDDGALRWHEILARDDGGTVRATLDLDGDTLQVTTTSETRMDRVLGRLAELDPTARVVEDTRRPMGDARQAAELAASLPGTGAGAVGDPDDPALAAALDQVVADYETRWLDESIPALDGYTPRQAAEDPTRRGDLIRLLDSFPAGAAARGGMDADRLRAALGLD</sequence>
<keyword evidence="2" id="KW-1185">Reference proteome</keyword>
<evidence type="ECO:0000313" key="2">
    <source>
        <dbReference type="Proteomes" id="UP001055200"/>
    </source>
</evidence>